<feature type="region of interest" description="Disordered" evidence="1">
    <location>
        <begin position="71"/>
        <end position="98"/>
    </location>
</feature>
<evidence type="ECO:0000313" key="2">
    <source>
        <dbReference type="EMBL" id="KKM07625.1"/>
    </source>
</evidence>
<accession>A0A0F9H987</accession>
<dbReference type="AlphaFoldDB" id="A0A0F9H987"/>
<dbReference type="EMBL" id="LAZR01015729">
    <property type="protein sequence ID" value="KKM07625.1"/>
    <property type="molecule type" value="Genomic_DNA"/>
</dbReference>
<evidence type="ECO:0000256" key="1">
    <source>
        <dbReference type="SAM" id="MobiDB-lite"/>
    </source>
</evidence>
<comment type="caution">
    <text evidence="2">The sequence shown here is derived from an EMBL/GenBank/DDBJ whole genome shotgun (WGS) entry which is preliminary data.</text>
</comment>
<protein>
    <submittedName>
        <fullName evidence="2">Uncharacterized protein</fullName>
    </submittedName>
</protein>
<organism evidence="2">
    <name type="scientific">marine sediment metagenome</name>
    <dbReference type="NCBI Taxonomy" id="412755"/>
    <lineage>
        <taxon>unclassified sequences</taxon>
        <taxon>metagenomes</taxon>
        <taxon>ecological metagenomes</taxon>
    </lineage>
</organism>
<name>A0A0F9H987_9ZZZZ</name>
<reference evidence="2" key="1">
    <citation type="journal article" date="2015" name="Nature">
        <title>Complex archaea that bridge the gap between prokaryotes and eukaryotes.</title>
        <authorList>
            <person name="Spang A."/>
            <person name="Saw J.H."/>
            <person name="Jorgensen S.L."/>
            <person name="Zaremba-Niedzwiedzka K."/>
            <person name="Martijn J."/>
            <person name="Lind A.E."/>
            <person name="van Eijk R."/>
            <person name="Schleper C."/>
            <person name="Guy L."/>
            <person name="Ettema T.J."/>
        </authorList>
    </citation>
    <scope>NUCLEOTIDE SEQUENCE</scope>
</reference>
<feature type="compositionally biased region" description="Basic residues" evidence="1">
    <location>
        <begin position="87"/>
        <end position="98"/>
    </location>
</feature>
<proteinExistence type="predicted"/>
<gene>
    <name evidence="2" type="ORF">LCGC14_1732110</name>
</gene>
<sequence>MRKAHIRFELQQHAKVVIDVDKNESDFPTEEHCDIDEYLKSKVAKEVELNGFTILDDPEYAIYEVDIRGKNEKQNSKKGGLQPSKKVEKKKNSGKKGK</sequence>